<name>A0A397CA48_APHAT</name>
<dbReference type="GO" id="GO:0043565">
    <property type="term" value="F:sequence-specific DNA binding"/>
    <property type="evidence" value="ECO:0007669"/>
    <property type="project" value="InterPro"/>
</dbReference>
<evidence type="ECO:0000313" key="13">
    <source>
        <dbReference type="Proteomes" id="UP000286510"/>
    </source>
</evidence>
<evidence type="ECO:0000259" key="5">
    <source>
        <dbReference type="SMART" id="SM00415"/>
    </source>
</evidence>
<evidence type="ECO:0000313" key="11">
    <source>
        <dbReference type="Proteomes" id="UP000266196"/>
    </source>
</evidence>
<dbReference type="Proteomes" id="UP000265716">
    <property type="component" value="Unassembled WGS sequence"/>
</dbReference>
<comment type="caution">
    <text evidence="7">The sequence shown here is derived from an EMBL/GenBank/DDBJ whole genome shotgun (WGS) entry which is preliminary data.</text>
</comment>
<dbReference type="AlphaFoldDB" id="A0A397CA48"/>
<sequence length="235" mass="26541">MSSCWTGHCHYPNHQQLLMSHIDVYINDLLLDGLLDYVSCDSLSDDSLDGAFATDSSGIEDTWKEELPASAMKSETPDSADKTTKYLEKLYSMLEQCPEHIAAWTQNGTSFAIYNSDALEKTIIPRFFKPIKFESFSRQLNSYGFRKSKVVVSDVVVFEFKHANFVRGKSDQLLSIKRRRRVKRSATKSVDDMNDDELRSAMTDLMGFVQSLKQELSETKALVQSLAKGANVVVL</sequence>
<dbReference type="EMBL" id="QUTE01019406">
    <property type="protein sequence ID" value="RHY87193.1"/>
    <property type="molecule type" value="Genomic_DNA"/>
</dbReference>
<evidence type="ECO:0000313" key="8">
    <source>
        <dbReference type="EMBL" id="RHY79234.1"/>
    </source>
</evidence>
<organism evidence="7 10">
    <name type="scientific">Aphanomyces astaci</name>
    <name type="common">Crayfish plague agent</name>
    <dbReference type="NCBI Taxonomy" id="112090"/>
    <lineage>
        <taxon>Eukaryota</taxon>
        <taxon>Sar</taxon>
        <taxon>Stramenopiles</taxon>
        <taxon>Oomycota</taxon>
        <taxon>Saprolegniomycetes</taxon>
        <taxon>Saprolegniales</taxon>
        <taxon>Verrucalvaceae</taxon>
        <taxon>Aphanomyces</taxon>
    </lineage>
</organism>
<dbReference type="EMBL" id="QUTF01027908">
    <property type="protein sequence ID" value="RHY79234.1"/>
    <property type="molecule type" value="Genomic_DNA"/>
</dbReference>
<evidence type="ECO:0000313" key="10">
    <source>
        <dbReference type="Proteomes" id="UP000265716"/>
    </source>
</evidence>
<dbReference type="InterPro" id="IPR036390">
    <property type="entry name" value="WH_DNA-bd_sf"/>
</dbReference>
<dbReference type="EMBL" id="QUTC01008913">
    <property type="protein sequence ID" value="RHY42461.1"/>
    <property type="molecule type" value="Genomic_DNA"/>
</dbReference>
<evidence type="ECO:0000313" key="12">
    <source>
        <dbReference type="Proteomes" id="UP000266643"/>
    </source>
</evidence>
<dbReference type="VEuPathDB" id="FungiDB:H257_11435"/>
<evidence type="ECO:0000313" key="7">
    <source>
        <dbReference type="EMBL" id="RHY42461.1"/>
    </source>
</evidence>
<dbReference type="Proteomes" id="UP000286510">
    <property type="component" value="Unassembled WGS sequence"/>
</dbReference>
<dbReference type="InterPro" id="IPR000232">
    <property type="entry name" value="HSF_DNA-bd"/>
</dbReference>
<evidence type="ECO:0000256" key="4">
    <source>
        <dbReference type="RuleBase" id="RU004020"/>
    </source>
</evidence>
<dbReference type="GO" id="GO:0005634">
    <property type="term" value="C:nucleus"/>
    <property type="evidence" value="ECO:0007669"/>
    <property type="project" value="UniProtKB-SubCell"/>
</dbReference>
<keyword evidence="2" id="KW-0238">DNA-binding</keyword>
<dbReference type="PANTHER" id="PTHR10015:SF206">
    <property type="entry name" value="HSF-TYPE DNA-BINDING DOMAIN-CONTAINING PROTEIN"/>
    <property type="match status" value="1"/>
</dbReference>
<feature type="domain" description="HSF-type DNA-binding" evidence="5">
    <location>
        <begin position="82"/>
        <end position="179"/>
    </location>
</feature>
<comment type="similarity">
    <text evidence="4">Belongs to the HSF family.</text>
</comment>
<keyword evidence="3" id="KW-0539">Nucleus</keyword>
<dbReference type="SUPFAM" id="SSF46785">
    <property type="entry name" value="Winged helix' DNA-binding domain"/>
    <property type="match status" value="1"/>
</dbReference>
<dbReference type="InterPro" id="IPR036388">
    <property type="entry name" value="WH-like_DNA-bd_sf"/>
</dbReference>
<dbReference type="PANTHER" id="PTHR10015">
    <property type="entry name" value="HEAT SHOCK TRANSCRIPTION FACTOR"/>
    <property type="match status" value="1"/>
</dbReference>
<dbReference type="Pfam" id="PF00447">
    <property type="entry name" value="HSF_DNA-bind"/>
    <property type="match status" value="1"/>
</dbReference>
<protein>
    <recommendedName>
        <fullName evidence="5">HSF-type DNA-binding domain-containing protein</fullName>
    </recommendedName>
</protein>
<dbReference type="SMART" id="SM00415">
    <property type="entry name" value="HSF"/>
    <property type="match status" value="1"/>
</dbReference>
<evidence type="ECO:0000313" key="6">
    <source>
        <dbReference type="EMBL" id="RHY41564.1"/>
    </source>
</evidence>
<dbReference type="Proteomes" id="UP000266196">
    <property type="component" value="Unassembled WGS sequence"/>
</dbReference>
<evidence type="ECO:0000256" key="3">
    <source>
        <dbReference type="ARBA" id="ARBA00023242"/>
    </source>
</evidence>
<dbReference type="Gene3D" id="1.10.10.10">
    <property type="entry name" value="Winged helix-like DNA-binding domain superfamily/Winged helix DNA-binding domain"/>
    <property type="match status" value="1"/>
</dbReference>
<reference evidence="10 11" key="1">
    <citation type="submission" date="2018-08" db="EMBL/GenBank/DDBJ databases">
        <title>Aphanomyces genome sequencing and annotation.</title>
        <authorList>
            <person name="Minardi D."/>
            <person name="Oidtmann B."/>
            <person name="Van Der Giezen M."/>
            <person name="Studholme D.J."/>
        </authorList>
    </citation>
    <scope>NUCLEOTIDE SEQUENCE [LARGE SCALE GENOMIC DNA]</scope>
    <source>
        <strain evidence="9 11">197901</strain>
        <strain evidence="6 12">D2</strain>
        <strain evidence="8 13">FDL457</strain>
        <strain evidence="7 10">SA</strain>
    </source>
</reference>
<gene>
    <name evidence="8" type="ORF">DYB26_011721</name>
    <name evidence="6" type="ORF">DYB30_001185</name>
    <name evidence="9" type="ORF">DYB31_013414</name>
    <name evidence="7" type="ORF">DYB38_012372</name>
</gene>
<comment type="subcellular location">
    <subcellularLocation>
        <location evidence="1">Nucleus</location>
    </subcellularLocation>
</comment>
<dbReference type="Proteomes" id="UP000266643">
    <property type="component" value="Unassembled WGS sequence"/>
</dbReference>
<evidence type="ECO:0000256" key="1">
    <source>
        <dbReference type="ARBA" id="ARBA00004123"/>
    </source>
</evidence>
<evidence type="ECO:0000313" key="9">
    <source>
        <dbReference type="EMBL" id="RHY87193.1"/>
    </source>
</evidence>
<dbReference type="EMBL" id="QUTD01010020">
    <property type="protein sequence ID" value="RHY41564.1"/>
    <property type="molecule type" value="Genomic_DNA"/>
</dbReference>
<accession>A0A397CA48</accession>
<dbReference type="GO" id="GO:0003700">
    <property type="term" value="F:DNA-binding transcription factor activity"/>
    <property type="evidence" value="ECO:0007669"/>
    <property type="project" value="InterPro"/>
</dbReference>
<evidence type="ECO:0000256" key="2">
    <source>
        <dbReference type="ARBA" id="ARBA00023125"/>
    </source>
</evidence>
<proteinExistence type="inferred from homology"/>